<dbReference type="EMBL" id="CAKJVE010000004">
    <property type="protein sequence ID" value="CAG9704385.1"/>
    <property type="molecule type" value="Genomic_DNA"/>
</dbReference>
<dbReference type="Proteomes" id="UP000789738">
    <property type="component" value="Unassembled WGS sequence"/>
</dbReference>
<gene>
    <name evidence="1" type="ORF">CNEO_41211</name>
</gene>
<sequence length="93" mass="11234">MIKAYGILSYDDTIMLLKKYVDNFDEIDAITILKENEKYYLEEYDVIEEDYILGKNEKETKLFVNFDIDDYEEILSEIDNKMEYSYISKEKLL</sequence>
<name>A0AA86JDJ2_9CLOT</name>
<organism evidence="1 2">
    <name type="scientific">Clostridium neonatale</name>
    <dbReference type="NCBI Taxonomy" id="137838"/>
    <lineage>
        <taxon>Bacteria</taxon>
        <taxon>Bacillati</taxon>
        <taxon>Bacillota</taxon>
        <taxon>Clostridia</taxon>
        <taxon>Eubacteriales</taxon>
        <taxon>Clostridiaceae</taxon>
        <taxon>Clostridium</taxon>
    </lineage>
</organism>
<dbReference type="RefSeq" id="WP_210889175.1">
    <property type="nucleotide sequence ID" value="NZ_CAKJVE010000004.1"/>
</dbReference>
<evidence type="ECO:0000313" key="1">
    <source>
        <dbReference type="EMBL" id="CAG9704385.1"/>
    </source>
</evidence>
<dbReference type="AlphaFoldDB" id="A0AA86JDJ2"/>
<protein>
    <submittedName>
        <fullName evidence="1">Uncharacterized protein</fullName>
    </submittedName>
</protein>
<proteinExistence type="predicted"/>
<evidence type="ECO:0000313" key="2">
    <source>
        <dbReference type="Proteomes" id="UP000789738"/>
    </source>
</evidence>
<comment type="caution">
    <text evidence="1">The sequence shown here is derived from an EMBL/GenBank/DDBJ whole genome shotgun (WGS) entry which is preliminary data.</text>
</comment>
<reference evidence="1" key="1">
    <citation type="submission" date="2021-10" db="EMBL/GenBank/DDBJ databases">
        <authorList>
            <person name="Mesa V."/>
        </authorList>
    </citation>
    <scope>NUCLEOTIDE SEQUENCE</scope>
    <source>
        <strain evidence="1">CC3_PB</strain>
    </source>
</reference>
<accession>A0AA86JDJ2</accession>